<dbReference type="Proteomes" id="UP000094723">
    <property type="component" value="Chromosome"/>
</dbReference>
<dbReference type="EMBL" id="QFAS01000005">
    <property type="protein sequence ID" value="PWG53463.1"/>
    <property type="molecule type" value="Genomic_DNA"/>
</dbReference>
<dbReference type="EMBL" id="CP114509">
    <property type="protein sequence ID" value="WHS18147.1"/>
    <property type="molecule type" value="Genomic_DNA"/>
</dbReference>
<dbReference type="RefSeq" id="WP_003700695.1">
    <property type="nucleotide sequence ID" value="NZ_CANCWC010000014.1"/>
</dbReference>
<dbReference type="EMBL" id="NFHF01000002">
    <property type="protein sequence ID" value="OUN19559.1"/>
    <property type="molecule type" value="Genomic_DNA"/>
</dbReference>
<evidence type="ECO:0000313" key="24">
    <source>
        <dbReference type="Proteomes" id="UP000195378"/>
    </source>
</evidence>
<reference evidence="9 21" key="1">
    <citation type="journal article" date="2014" name="BMC Genomics">
        <title>Unusual genome complexity in Lactobacillus salivarius JCM1046.</title>
        <authorList>
            <person name="Raftis E.J."/>
            <person name="Forde B.M."/>
            <person name="Claesson M.J."/>
            <person name="O'Toole P.W."/>
        </authorList>
    </citation>
    <scope>NUCLEOTIDE SEQUENCE [LARGE SCALE GENOMIC DNA]</scope>
    <source>
        <strain evidence="9 21">JCM1046</strain>
    </source>
</reference>
<dbReference type="Proteomes" id="UP001231316">
    <property type="component" value="Chromosome"/>
</dbReference>
<dbReference type="Proteomes" id="UP000192575">
    <property type="component" value="Unassembled WGS sequence"/>
</dbReference>
<feature type="transmembrane region" description="Helical" evidence="8">
    <location>
        <begin position="288"/>
        <end position="310"/>
    </location>
</feature>
<comment type="similarity">
    <text evidence="2">Belongs to the auxin efflux carrier (TC 2.A.69) family.</text>
</comment>
<evidence type="ECO:0000313" key="19">
    <source>
        <dbReference type="EMBL" id="WHS18147.1"/>
    </source>
</evidence>
<dbReference type="GO" id="GO:0055085">
    <property type="term" value="P:transmembrane transport"/>
    <property type="evidence" value="ECO:0007669"/>
    <property type="project" value="InterPro"/>
</dbReference>
<feature type="transmembrane region" description="Helical" evidence="8">
    <location>
        <begin position="6"/>
        <end position="25"/>
    </location>
</feature>
<comment type="subcellular location">
    <subcellularLocation>
        <location evidence="1">Cell membrane</location>
        <topology evidence="1">Multi-pass membrane protein</topology>
    </subcellularLocation>
</comment>
<reference evidence="19 29" key="10">
    <citation type="submission" date="2022-12" db="EMBL/GenBank/DDBJ databases">
        <title>Assessment of beneficial effects and identification of host adaptation-associated genes of Ligilactobacillus salivarius isolated from Meles meles.</title>
        <authorList>
            <person name="Wang Y."/>
        </authorList>
    </citation>
    <scope>NUCLEOTIDE SEQUENCE [LARGE SCALE GENOMIC DNA]</scope>
    <source>
        <strain evidence="19 29">S35</strain>
    </source>
</reference>
<accession>A0A089RWJ5</accession>
<evidence type="ECO:0000313" key="21">
    <source>
        <dbReference type="Proteomes" id="UP000029488"/>
    </source>
</evidence>
<evidence type="ECO:0000256" key="8">
    <source>
        <dbReference type="SAM" id="Phobius"/>
    </source>
</evidence>
<feature type="transmembrane region" description="Helical" evidence="8">
    <location>
        <begin position="71"/>
        <end position="92"/>
    </location>
</feature>
<evidence type="ECO:0000313" key="17">
    <source>
        <dbReference type="EMBL" id="PTR97566.1"/>
    </source>
</evidence>
<evidence type="ECO:0000313" key="27">
    <source>
        <dbReference type="Proteomes" id="UP000244552"/>
    </source>
</evidence>
<dbReference type="InterPro" id="IPR038770">
    <property type="entry name" value="Na+/solute_symporter_sf"/>
</dbReference>
<dbReference type="KEGG" id="lsj:LSJ_1236c"/>
<dbReference type="Proteomes" id="UP000029488">
    <property type="component" value="Chromosome"/>
</dbReference>
<sequence length="314" mass="34831">MAVFFQSISGVLVILVMIAVGYFLEQKGWFDDKSTKLIAKIVTQVSLPCYMLGTIVSKFSAKELLRMIPDLRFPVISMLILMGIAFAVVHIFKIQDKHAGLFTSMFFNSNTVFVGLPINMALFGNKSIPYVLIYYMANTTFFWTIGTYLIQRDGDKKTAFDLKRTLGKIFSPPLLGFIVGVIFVLLKVKLPTFVNSDLLYLGNLTIPLSMIFIGISISKAGLNRISIGKDNLLLLLGRFILAPLMMYILVTPTNIPLLMKQVFILQAAMPVMTNAPVVANLYGADSEYAAVMVTETTLTSLIVVPILMVITQNI</sequence>
<proteinExistence type="inferred from homology"/>
<dbReference type="Proteomes" id="UP001224533">
    <property type="component" value="Chromosome"/>
</dbReference>
<evidence type="ECO:0000313" key="22">
    <source>
        <dbReference type="Proteomes" id="UP000094723"/>
    </source>
</evidence>
<dbReference type="Proteomes" id="UP000195378">
    <property type="component" value="Chromosome"/>
</dbReference>
<evidence type="ECO:0000313" key="13">
    <source>
        <dbReference type="EMBL" id="MDN4833092.1"/>
    </source>
</evidence>
<dbReference type="EMBL" id="LXZO01000113">
    <property type="protein sequence ID" value="PAY44935.1"/>
    <property type="molecule type" value="Genomic_DNA"/>
</dbReference>
<organism evidence="9 21">
    <name type="scientific">Ligilactobacillus salivarius</name>
    <dbReference type="NCBI Taxonomy" id="1624"/>
    <lineage>
        <taxon>Bacteria</taxon>
        <taxon>Bacillati</taxon>
        <taxon>Bacillota</taxon>
        <taxon>Bacilli</taxon>
        <taxon>Lactobacillales</taxon>
        <taxon>Lactobacillaceae</taxon>
        <taxon>Ligilactobacillus</taxon>
    </lineage>
</organism>
<dbReference type="EMBL" id="CP020858">
    <property type="protein sequence ID" value="ARU18990.1"/>
    <property type="molecule type" value="Genomic_DNA"/>
</dbReference>
<evidence type="ECO:0000313" key="23">
    <source>
        <dbReference type="Proteomes" id="UP000192575"/>
    </source>
</evidence>
<evidence type="ECO:0000256" key="1">
    <source>
        <dbReference type="ARBA" id="ARBA00004651"/>
    </source>
</evidence>
<evidence type="ECO:0000313" key="14">
    <source>
        <dbReference type="EMBL" id="OQQ90129.1"/>
    </source>
</evidence>
<keyword evidence="6 8" id="KW-1133">Transmembrane helix</keyword>
<dbReference type="EMBL" id="JAUIQT010000001">
    <property type="protein sequence ID" value="MDN4833092.1"/>
    <property type="molecule type" value="Genomic_DNA"/>
</dbReference>
<dbReference type="EMBL" id="CP017107">
    <property type="protein sequence ID" value="AOO73577.1"/>
    <property type="molecule type" value="Genomic_DNA"/>
</dbReference>
<evidence type="ECO:0000256" key="2">
    <source>
        <dbReference type="ARBA" id="ARBA00010145"/>
    </source>
</evidence>
<protein>
    <submittedName>
        <fullName evidence="12">AEC family transporter</fullName>
    </submittedName>
    <submittedName>
        <fullName evidence="9">Malate permease</fullName>
    </submittedName>
    <submittedName>
        <fullName evidence="10">Malate transporter</fullName>
    </submittedName>
</protein>
<reference evidence="15" key="7">
    <citation type="journal article" date="2018" name="BMC Genomics">
        <title>Whole genome sequencing and function prediction of 133 gut anaerobes isolated from chicken caecum in pure cultures.</title>
        <authorList>
            <person name="Medvecky M."/>
            <person name="Cejkova D."/>
            <person name="Polansky O."/>
            <person name="Karasova D."/>
            <person name="Kubasova T."/>
            <person name="Cizek A."/>
            <person name="Rychlik I."/>
        </authorList>
    </citation>
    <scope>NUCLEOTIDE SEQUENCE</scope>
    <source>
        <strain evidence="15">An84</strain>
    </source>
</reference>
<evidence type="ECO:0000256" key="4">
    <source>
        <dbReference type="ARBA" id="ARBA00022475"/>
    </source>
</evidence>
<feature type="transmembrane region" description="Helical" evidence="8">
    <location>
        <begin position="99"/>
        <end position="122"/>
    </location>
</feature>
<evidence type="ECO:0000313" key="29">
    <source>
        <dbReference type="Proteomes" id="UP001224533"/>
    </source>
</evidence>
<feature type="transmembrane region" description="Helical" evidence="8">
    <location>
        <begin position="198"/>
        <end position="220"/>
    </location>
</feature>
<dbReference type="Proteomes" id="UP001174888">
    <property type="component" value="Unassembled WGS sequence"/>
</dbReference>
<reference evidence="10 22" key="3">
    <citation type="submission" date="2016-09" db="EMBL/GenBank/DDBJ databases">
        <title>Complete Genome Sequence of Lactobacillus salivarius Jin.</title>
        <authorList>
            <person name="Jin N."/>
            <person name="Li C."/>
            <person name="Wang M."/>
            <person name="Ren D."/>
            <person name="Di Y."/>
            <person name="Pan R."/>
            <person name="Du S."/>
            <person name="Lu H."/>
            <person name="Li X."/>
            <person name="Tian M."/>
        </authorList>
    </citation>
    <scope>NUCLEOTIDE SEQUENCE [LARGE SCALE GENOMIC DNA]</scope>
    <source>
        <strain evidence="10 22">CICC 23174</strain>
    </source>
</reference>
<evidence type="ECO:0000313" key="18">
    <source>
        <dbReference type="EMBL" id="PWG53463.1"/>
    </source>
</evidence>
<reference evidence="13" key="13">
    <citation type="submission" date="2023-07" db="EMBL/GenBank/DDBJ databases">
        <title>Complete genome sequence of Ligilactobacillus salivarius SRCM217594 isolated from Gallus gallus domesticus feces.</title>
        <authorList>
            <person name="Yang H.-G."/>
            <person name="Ryu M.-S."/>
            <person name="Ha G.-S."/>
            <person name="Yang H.-J."/>
            <person name="Jeong D.-Y."/>
        </authorList>
    </citation>
    <scope>NUCLEOTIDE SEQUENCE</scope>
    <source>
        <strain evidence="13">SRCM217594</strain>
    </source>
</reference>
<evidence type="ECO:0000313" key="26">
    <source>
        <dbReference type="Proteomes" id="UP000218139"/>
    </source>
</evidence>
<evidence type="ECO:0000256" key="5">
    <source>
        <dbReference type="ARBA" id="ARBA00022692"/>
    </source>
</evidence>
<evidence type="ECO:0000313" key="28">
    <source>
        <dbReference type="Proteomes" id="UP000245607"/>
    </source>
</evidence>
<evidence type="ECO:0000313" key="16">
    <source>
        <dbReference type="EMBL" id="PAY44935.1"/>
    </source>
</evidence>
<evidence type="ECO:0000313" key="9">
    <source>
        <dbReference type="EMBL" id="AIR10907.1"/>
    </source>
</evidence>
<reference evidence="17 27" key="8">
    <citation type="journal article" date="2018" name="Genome Announc.">
        <title>Fifty-Six Draft Genome Sequences of 10 Lactobacillus Species from 22 Commercial Dietary Supplements.</title>
        <authorList>
            <person name="Gangiredla J."/>
            <person name="Barnaba T.J."/>
            <person name="Mammel M.K."/>
            <person name="Lacher D.W."/>
            <person name="Elkins C.A."/>
            <person name="Lampel K.A."/>
            <person name="Whitehouse C.A."/>
            <person name="Tartera C."/>
        </authorList>
    </citation>
    <scope>NUCLEOTIDE SEQUENCE [LARGE SCALE GENOMIC DNA]</scope>
    <source>
        <strain evidence="17 27">DS11_12</strain>
    </source>
</reference>
<dbReference type="GeneID" id="89465998"/>
<evidence type="ECO:0000256" key="6">
    <source>
        <dbReference type="ARBA" id="ARBA00022989"/>
    </source>
</evidence>
<dbReference type="GO" id="GO:0005886">
    <property type="term" value="C:plasma membrane"/>
    <property type="evidence" value="ECO:0007669"/>
    <property type="project" value="UniProtKB-SubCell"/>
</dbReference>
<evidence type="ECO:0000313" key="15">
    <source>
        <dbReference type="EMBL" id="OUN19559.1"/>
    </source>
</evidence>
<feature type="transmembrane region" description="Helical" evidence="8">
    <location>
        <begin position="37"/>
        <end position="59"/>
    </location>
</feature>
<feature type="transmembrane region" description="Helical" evidence="8">
    <location>
        <begin position="169"/>
        <end position="186"/>
    </location>
</feature>
<dbReference type="Gene3D" id="1.20.1530.20">
    <property type="match status" value="1"/>
</dbReference>
<evidence type="ECO:0000313" key="25">
    <source>
        <dbReference type="Proteomes" id="UP000196255"/>
    </source>
</evidence>
<dbReference type="EMBL" id="NBEF01000019">
    <property type="protein sequence ID" value="OQQ90129.1"/>
    <property type="molecule type" value="Genomic_DNA"/>
</dbReference>
<reference evidence="18 28" key="9">
    <citation type="submission" date="2018-05" db="EMBL/GenBank/DDBJ databases">
        <title>Lactobacillus salivarius genome sequencing and assembly.</title>
        <authorList>
            <person name="Audisio C."/>
            <person name="Albarracin L."/>
            <person name="Torres M.J."/>
            <person name="Hebert E.M."/>
            <person name="Saavedra L."/>
        </authorList>
    </citation>
    <scope>NUCLEOTIDE SEQUENCE [LARGE SCALE GENOMIC DNA]</scope>
    <source>
        <strain evidence="18 28">A3iob</strain>
    </source>
</reference>
<dbReference type="EMBL" id="CP123971">
    <property type="protein sequence ID" value="WII28109.1"/>
    <property type="molecule type" value="Genomic_DNA"/>
</dbReference>
<reference evidence="14 23" key="4">
    <citation type="submission" date="2017-03" db="EMBL/GenBank/DDBJ databases">
        <title>Phylogenomics and comparative genomics of Lactobacillus salivarius, a mammalian gut commensal.</title>
        <authorList>
            <person name="Harris H.M."/>
        </authorList>
    </citation>
    <scope>NUCLEOTIDE SEQUENCE [LARGE SCALE GENOMIC DNA]</scope>
    <source>
        <strain evidence="14 23">JCM 1047</strain>
    </source>
</reference>
<feature type="transmembrane region" description="Helical" evidence="8">
    <location>
        <begin position="232"/>
        <end position="250"/>
    </location>
</feature>
<dbReference type="EMBL" id="JARKHV010000001">
    <property type="protein sequence ID" value="MDF4185842.1"/>
    <property type="molecule type" value="Genomic_DNA"/>
</dbReference>
<reference evidence="12" key="11">
    <citation type="submission" date="2023-02" db="EMBL/GenBank/DDBJ databases">
        <title>Draft Whole-Genome Sequences of competitive exclusion Lactobacillus salivarius strains for Poultry.</title>
        <authorList>
            <person name="Ma L.M."/>
            <person name="Lopez-Guerra N."/>
            <person name="Zhang G."/>
        </authorList>
    </citation>
    <scope>NUCLEOTIDE SEQUENCE</scope>
    <source>
        <strain evidence="12">Salm-9</strain>
    </source>
</reference>
<evidence type="ECO:0000313" key="10">
    <source>
        <dbReference type="EMBL" id="AOO73577.1"/>
    </source>
</evidence>
<keyword evidence="3" id="KW-0813">Transport</keyword>
<dbReference type="PANTHER" id="PTHR36838:SF1">
    <property type="entry name" value="SLR1864 PROTEIN"/>
    <property type="match status" value="1"/>
</dbReference>
<evidence type="ECO:0000313" key="11">
    <source>
        <dbReference type="EMBL" id="ARU18990.1"/>
    </source>
</evidence>
<reference evidence="16 26" key="2">
    <citation type="submission" date="2016-05" db="EMBL/GenBank/DDBJ databases">
        <authorList>
            <person name="Lee J.-Y."/>
            <person name="Kim E.B."/>
            <person name="Choi Y.-J."/>
        </authorList>
    </citation>
    <scope>NUCLEOTIDE SEQUENCE [LARGE SCALE GENOMIC DNA]</scope>
    <source>
        <strain evidence="16 26">KLA006</strain>
    </source>
</reference>
<reference evidence="11 24" key="5">
    <citation type="submission" date="2017-04" db="EMBL/GenBank/DDBJ databases">
        <title>Complete genome sequence of Lactobacillus salivarius ZLS006, a probiotic strain isolated from healthy piglet.</title>
        <authorList>
            <person name="Zhang D."/>
        </authorList>
    </citation>
    <scope>NUCLEOTIDE SEQUENCE [LARGE SCALE GENOMIC DNA]</scope>
    <source>
        <strain evidence="11 24">ZLS006</strain>
    </source>
</reference>
<dbReference type="Proteomes" id="UP000245607">
    <property type="component" value="Unassembled WGS sequence"/>
</dbReference>
<dbReference type="AlphaFoldDB" id="A0A089RWJ5"/>
<evidence type="ECO:0000313" key="20">
    <source>
        <dbReference type="EMBL" id="WII28109.1"/>
    </source>
</evidence>
<gene>
    <name evidence="16" type="ORF">A8C52_09955</name>
    <name evidence="15" type="ORF">B5G36_01545</name>
    <name evidence="14" type="ORF">B6U56_06675</name>
    <name evidence="11" type="ORF">B7R82_02880</name>
    <name evidence="10" type="ORF">BHF65_04855</name>
    <name evidence="18" type="ORF">DB362_05955</name>
    <name evidence="17" type="ORF">DBP89_03790</name>
    <name evidence="9" type="ORF">LSJ_1236c</name>
    <name evidence="19" type="ORF">O2U02_02735</name>
    <name evidence="12" type="ORF">PV940_02050</name>
    <name evidence="20" type="ORF">QFE45_06880</name>
    <name evidence="13" type="ORF">QYC35_02435</name>
</gene>
<feature type="transmembrane region" description="Helical" evidence="8">
    <location>
        <begin position="128"/>
        <end position="149"/>
    </location>
</feature>
<reference evidence="25" key="6">
    <citation type="submission" date="2017-04" db="EMBL/GenBank/DDBJ databases">
        <title>Function of individual gut microbiota members based on whole genome sequencing of pure cultures obtained from chicken caecum.</title>
        <authorList>
            <person name="Medvecky M."/>
            <person name="Cejkova D."/>
            <person name="Polansky O."/>
            <person name="Karasova D."/>
            <person name="Kubasova T."/>
            <person name="Cizek A."/>
            <person name="Rychlik I."/>
        </authorList>
    </citation>
    <scope>NUCLEOTIDE SEQUENCE [LARGE SCALE GENOMIC DNA]</scope>
    <source>
        <strain evidence="25">An84</strain>
    </source>
</reference>
<dbReference type="Pfam" id="PF03547">
    <property type="entry name" value="Mem_trans"/>
    <property type="match status" value="1"/>
</dbReference>
<dbReference type="Proteomes" id="UP000218139">
    <property type="component" value="Unassembled WGS sequence"/>
</dbReference>
<evidence type="ECO:0000313" key="12">
    <source>
        <dbReference type="EMBL" id="MDF4185842.1"/>
    </source>
</evidence>
<dbReference type="Proteomes" id="UP000196255">
    <property type="component" value="Unassembled WGS sequence"/>
</dbReference>
<reference evidence="20" key="12">
    <citation type="submission" date="2023-04" db="EMBL/GenBank/DDBJ databases">
        <title>Four porcine-derived lactic acid bacteria strains analyses and their evaluation as potential probiotics based on genomics.</title>
        <authorList>
            <person name="Niu D."/>
        </authorList>
    </citation>
    <scope>NUCLEOTIDE SEQUENCE</scope>
    <source>
        <strain evidence="20">ZSA5</strain>
    </source>
</reference>
<keyword evidence="4" id="KW-1003">Cell membrane</keyword>
<dbReference type="EMBL" id="QAGV01000002">
    <property type="protein sequence ID" value="PTR97566.1"/>
    <property type="molecule type" value="Genomic_DNA"/>
</dbReference>
<name>A0A089RWJ5_9LACO</name>
<keyword evidence="7 8" id="KW-0472">Membrane</keyword>
<dbReference type="Proteomes" id="UP000244552">
    <property type="component" value="Unassembled WGS sequence"/>
</dbReference>
<dbReference type="PANTHER" id="PTHR36838">
    <property type="entry name" value="AUXIN EFFLUX CARRIER FAMILY PROTEIN"/>
    <property type="match status" value="1"/>
</dbReference>
<evidence type="ECO:0000256" key="7">
    <source>
        <dbReference type="ARBA" id="ARBA00023136"/>
    </source>
</evidence>
<evidence type="ECO:0000256" key="3">
    <source>
        <dbReference type="ARBA" id="ARBA00022448"/>
    </source>
</evidence>
<dbReference type="InterPro" id="IPR004776">
    <property type="entry name" value="Mem_transp_PIN-like"/>
</dbReference>
<dbReference type="Proteomes" id="UP001213566">
    <property type="component" value="Unassembled WGS sequence"/>
</dbReference>
<dbReference type="EMBL" id="CP007646">
    <property type="protein sequence ID" value="AIR10907.1"/>
    <property type="molecule type" value="Genomic_DNA"/>
</dbReference>
<keyword evidence="5 8" id="KW-0812">Transmembrane</keyword>